<dbReference type="CDD" id="cd17040">
    <property type="entry name" value="Ubl_MoaD_like"/>
    <property type="match status" value="1"/>
</dbReference>
<dbReference type="InParanoid" id="G0ECU1"/>
<dbReference type="GeneID" id="11138143"/>
<dbReference type="EMBL" id="CP002838">
    <property type="protein sequence ID" value="AEM39661.1"/>
    <property type="molecule type" value="Genomic_DNA"/>
</dbReference>
<evidence type="ECO:0000313" key="2">
    <source>
        <dbReference type="Proteomes" id="UP000001037"/>
    </source>
</evidence>
<dbReference type="InterPro" id="IPR003749">
    <property type="entry name" value="ThiS/MoaD-like"/>
</dbReference>
<dbReference type="OrthoDB" id="98357at2157"/>
<dbReference type="Gene3D" id="3.10.20.30">
    <property type="match status" value="1"/>
</dbReference>
<dbReference type="InterPro" id="IPR052045">
    <property type="entry name" value="Sulfur_Carrier/Prot_Modifier"/>
</dbReference>
<proteinExistence type="predicted"/>
<dbReference type="HOGENOM" id="CLU_114601_1_2_2"/>
<dbReference type="InterPro" id="IPR016155">
    <property type="entry name" value="Mopterin_synth/thiamin_S_b"/>
</dbReference>
<organism evidence="1 2">
    <name type="scientific">Pyrolobus fumarii (strain DSM 11204 / 1A)</name>
    <dbReference type="NCBI Taxonomy" id="694429"/>
    <lineage>
        <taxon>Archaea</taxon>
        <taxon>Thermoproteota</taxon>
        <taxon>Thermoprotei</taxon>
        <taxon>Desulfurococcales</taxon>
        <taxon>Pyrodictiaceae</taxon>
        <taxon>Pyrolobus</taxon>
    </lineage>
</organism>
<dbReference type="Proteomes" id="UP000001037">
    <property type="component" value="Chromosome"/>
</dbReference>
<dbReference type="PANTHER" id="PTHR38031">
    <property type="entry name" value="SULFUR CARRIER PROTEIN SLR0821-RELATED"/>
    <property type="match status" value="1"/>
</dbReference>
<dbReference type="PANTHER" id="PTHR38031:SF1">
    <property type="entry name" value="SULFUR CARRIER PROTEIN CYSO"/>
    <property type="match status" value="1"/>
</dbReference>
<dbReference type="AlphaFoldDB" id="G0ECU1"/>
<gene>
    <name evidence="1" type="ordered locus">Pyrfu_1807</name>
</gene>
<dbReference type="SUPFAM" id="SSF54285">
    <property type="entry name" value="MoaD/ThiS"/>
    <property type="match status" value="1"/>
</dbReference>
<reference evidence="1 2" key="1">
    <citation type="journal article" date="2011" name="Stand. Genomic Sci.">
        <title>Complete genome sequence of the hyperthermophilic chemolithoautotroph Pyrolobus fumarii type strain (1A).</title>
        <authorList>
            <person name="Anderson I."/>
            <person name="Goker M."/>
            <person name="Nolan M."/>
            <person name="Lucas S."/>
            <person name="Hammon N."/>
            <person name="Deshpande S."/>
            <person name="Cheng J.F."/>
            <person name="Tapia R."/>
            <person name="Han C."/>
            <person name="Goodwin L."/>
            <person name="Pitluck S."/>
            <person name="Huntemann M."/>
            <person name="Liolios K."/>
            <person name="Ivanova N."/>
            <person name="Pagani I."/>
            <person name="Mavromatis K."/>
            <person name="Ovchinikova G."/>
            <person name="Pati A."/>
            <person name="Chen A."/>
            <person name="Palaniappan K."/>
            <person name="Land M."/>
            <person name="Hauser L."/>
            <person name="Brambilla E.M."/>
            <person name="Huber H."/>
            <person name="Yasawong M."/>
            <person name="Rohde M."/>
            <person name="Spring S."/>
            <person name="Abt B."/>
            <person name="Sikorski J."/>
            <person name="Wirth R."/>
            <person name="Detter J.C."/>
            <person name="Woyke T."/>
            <person name="Bristow J."/>
            <person name="Eisen J.A."/>
            <person name="Markowitz V."/>
            <person name="Hugenholtz P."/>
            <person name="Kyrpides N.C."/>
            <person name="Klenk H.P."/>
            <person name="Lapidus A."/>
        </authorList>
    </citation>
    <scope>NUCLEOTIDE SEQUENCE [LARGE SCALE GENOMIC DNA]</scope>
    <source>
        <strain evidence="2">DSM 11204 / 1A</strain>
    </source>
</reference>
<dbReference type="InterPro" id="IPR012675">
    <property type="entry name" value="Beta-grasp_dom_sf"/>
</dbReference>
<protein>
    <recommendedName>
        <fullName evidence="3">MoaD family protein</fullName>
    </recommendedName>
</protein>
<sequence>MKVRAVFVQEFYEYIGKPFIDIELPEGASVRTLIEVIDKRVKSGFRDLVLDDKGELRYPVSILVNGRRIEFLDGLETRLKDGDRVFFSPRALFVL</sequence>
<dbReference type="STRING" id="694429.Pyrfu_1807"/>
<accession>G0ECU1</accession>
<dbReference type="eggNOG" id="arCOG00536">
    <property type="taxonomic scope" value="Archaea"/>
</dbReference>
<evidence type="ECO:0008006" key="3">
    <source>
        <dbReference type="Google" id="ProtNLM"/>
    </source>
</evidence>
<evidence type="ECO:0000313" key="1">
    <source>
        <dbReference type="EMBL" id="AEM39661.1"/>
    </source>
</evidence>
<dbReference type="Pfam" id="PF02597">
    <property type="entry name" value="ThiS"/>
    <property type="match status" value="1"/>
</dbReference>
<dbReference type="RefSeq" id="WP_014027338.1">
    <property type="nucleotide sequence ID" value="NC_015931.1"/>
</dbReference>
<dbReference type="KEGG" id="pfm:Pyrfu_1807"/>
<name>G0ECU1_PYRF1</name>
<keyword evidence="2" id="KW-1185">Reference proteome</keyword>